<evidence type="ECO:0000313" key="2">
    <source>
        <dbReference type="EMBL" id="EME49475.1"/>
    </source>
</evidence>
<dbReference type="Proteomes" id="UP000016933">
    <property type="component" value="Unassembled WGS sequence"/>
</dbReference>
<name>N1Q431_DOTSN</name>
<evidence type="ECO:0000313" key="3">
    <source>
        <dbReference type="Proteomes" id="UP000016933"/>
    </source>
</evidence>
<reference evidence="2 3" key="2">
    <citation type="journal article" date="2012" name="PLoS Pathog.">
        <title>Diverse lifestyles and strategies of plant pathogenesis encoded in the genomes of eighteen Dothideomycetes fungi.</title>
        <authorList>
            <person name="Ohm R.A."/>
            <person name="Feau N."/>
            <person name="Henrissat B."/>
            <person name="Schoch C.L."/>
            <person name="Horwitz B.A."/>
            <person name="Barry K.W."/>
            <person name="Condon B.J."/>
            <person name="Copeland A.C."/>
            <person name="Dhillon B."/>
            <person name="Glaser F."/>
            <person name="Hesse C.N."/>
            <person name="Kosti I."/>
            <person name="LaButti K."/>
            <person name="Lindquist E.A."/>
            <person name="Lucas S."/>
            <person name="Salamov A.A."/>
            <person name="Bradshaw R.E."/>
            <person name="Ciuffetti L."/>
            <person name="Hamelin R.C."/>
            <person name="Kema G.H.J."/>
            <person name="Lawrence C."/>
            <person name="Scott J.A."/>
            <person name="Spatafora J.W."/>
            <person name="Turgeon B.G."/>
            <person name="de Wit P.J.G.M."/>
            <person name="Zhong S."/>
            <person name="Goodwin S.B."/>
            <person name="Grigoriev I.V."/>
        </authorList>
    </citation>
    <scope>NUCLEOTIDE SEQUENCE [LARGE SCALE GENOMIC DNA]</scope>
    <source>
        <strain evidence="3">NZE10 / CBS 128990</strain>
    </source>
</reference>
<dbReference type="AlphaFoldDB" id="N1Q431"/>
<evidence type="ECO:0000256" key="1">
    <source>
        <dbReference type="SAM" id="MobiDB-lite"/>
    </source>
</evidence>
<sequence length="141" mass="15478">MQTLHDELSRFSLDSHRSSFDQAAYDDQYEDEDDDLDITAELQGGNGNTKDGYRCRLNTARAIRAPDIAGPSRVHVPRAPDTTGARPIKPVPGLRYGDIEMGNIEIGMSRDVSGITLTPSVTKPRGCWQAFVHAMTGMSRA</sequence>
<feature type="region of interest" description="Disordered" evidence="1">
    <location>
        <begin position="66"/>
        <end position="93"/>
    </location>
</feature>
<protein>
    <submittedName>
        <fullName evidence="2">Uncharacterized protein</fullName>
    </submittedName>
</protein>
<dbReference type="EMBL" id="KB446535">
    <property type="protein sequence ID" value="EME49475.1"/>
    <property type="molecule type" value="Genomic_DNA"/>
</dbReference>
<dbReference type="HOGENOM" id="CLU_1825233_0_0_1"/>
<reference evidence="3" key="1">
    <citation type="journal article" date="2012" name="PLoS Genet.">
        <title>The genomes of the fungal plant pathogens Cladosporium fulvum and Dothistroma septosporum reveal adaptation to different hosts and lifestyles but also signatures of common ancestry.</title>
        <authorList>
            <person name="de Wit P.J.G.M."/>
            <person name="van der Burgt A."/>
            <person name="Oekmen B."/>
            <person name="Stergiopoulos I."/>
            <person name="Abd-Elsalam K.A."/>
            <person name="Aerts A.L."/>
            <person name="Bahkali A.H."/>
            <person name="Beenen H.G."/>
            <person name="Chettri P."/>
            <person name="Cox M.P."/>
            <person name="Datema E."/>
            <person name="de Vries R.P."/>
            <person name="Dhillon B."/>
            <person name="Ganley A.R."/>
            <person name="Griffiths S.A."/>
            <person name="Guo Y."/>
            <person name="Hamelin R.C."/>
            <person name="Henrissat B."/>
            <person name="Kabir M.S."/>
            <person name="Jashni M.K."/>
            <person name="Kema G."/>
            <person name="Klaubauf S."/>
            <person name="Lapidus A."/>
            <person name="Levasseur A."/>
            <person name="Lindquist E."/>
            <person name="Mehrabi R."/>
            <person name="Ohm R.A."/>
            <person name="Owen T.J."/>
            <person name="Salamov A."/>
            <person name="Schwelm A."/>
            <person name="Schijlen E."/>
            <person name="Sun H."/>
            <person name="van den Burg H.A."/>
            <person name="van Ham R.C.H.J."/>
            <person name="Zhang S."/>
            <person name="Goodwin S.B."/>
            <person name="Grigoriev I.V."/>
            <person name="Collemare J."/>
            <person name="Bradshaw R.E."/>
        </authorList>
    </citation>
    <scope>NUCLEOTIDE SEQUENCE [LARGE SCALE GENOMIC DNA]</scope>
    <source>
        <strain evidence="3">NZE10 / CBS 128990</strain>
    </source>
</reference>
<keyword evidence="3" id="KW-1185">Reference proteome</keyword>
<gene>
    <name evidence="2" type="ORF">DOTSEDRAFT_68292</name>
</gene>
<accession>N1Q431</accession>
<proteinExistence type="predicted"/>
<organism evidence="2 3">
    <name type="scientific">Dothistroma septosporum (strain NZE10 / CBS 128990)</name>
    <name type="common">Red band needle blight fungus</name>
    <name type="synonym">Mycosphaerella pini</name>
    <dbReference type="NCBI Taxonomy" id="675120"/>
    <lineage>
        <taxon>Eukaryota</taxon>
        <taxon>Fungi</taxon>
        <taxon>Dikarya</taxon>
        <taxon>Ascomycota</taxon>
        <taxon>Pezizomycotina</taxon>
        <taxon>Dothideomycetes</taxon>
        <taxon>Dothideomycetidae</taxon>
        <taxon>Mycosphaerellales</taxon>
        <taxon>Mycosphaerellaceae</taxon>
        <taxon>Dothistroma</taxon>
    </lineage>
</organism>